<organism evidence="1 2">
    <name type="scientific">Cochliobolus heterostrophus (strain C5 / ATCC 48332 / race O)</name>
    <name type="common">Southern corn leaf blight fungus</name>
    <name type="synonym">Bipolaris maydis</name>
    <dbReference type="NCBI Taxonomy" id="701091"/>
    <lineage>
        <taxon>Eukaryota</taxon>
        <taxon>Fungi</taxon>
        <taxon>Dikarya</taxon>
        <taxon>Ascomycota</taxon>
        <taxon>Pezizomycotina</taxon>
        <taxon>Dothideomycetes</taxon>
        <taxon>Pleosporomycetidae</taxon>
        <taxon>Pleosporales</taxon>
        <taxon>Pleosporineae</taxon>
        <taxon>Pleosporaceae</taxon>
        <taxon>Bipolaris</taxon>
    </lineage>
</organism>
<keyword evidence="2" id="KW-1185">Reference proteome</keyword>
<dbReference type="AlphaFoldDB" id="M2SSS1"/>
<dbReference type="EMBL" id="KB445580">
    <property type="protein sequence ID" value="EMD88380.1"/>
    <property type="molecule type" value="Genomic_DNA"/>
</dbReference>
<accession>M2SSS1</accession>
<dbReference type="HOGENOM" id="CLU_1111294_0_0_1"/>
<evidence type="ECO:0000313" key="2">
    <source>
        <dbReference type="Proteomes" id="UP000016936"/>
    </source>
</evidence>
<gene>
    <name evidence="1" type="ORF">COCHEDRAFT_1216298</name>
</gene>
<evidence type="ECO:0000313" key="1">
    <source>
        <dbReference type="EMBL" id="EMD88380.1"/>
    </source>
</evidence>
<sequence>MSAIISTSILTADTLQNSPVDIWNHAKITRLRQLEQADLGHDLQDRWVHIREDTTAYTSLTGLSVVGLQADSVANFSVVYEYMYADCKAQIRGSGDEVKAYLDRQIPRSGLNGSLILPSGWPYKLSELSIQLNRDTDTIDRLFNVSYLNPIFGQLYYQSSFFLVSPQNLSTTWATTGYLFYGTRDGYNERTMFLYKCALHDMEIEANTICSSAACRTSRLRRPLNPKLKQVYPPTDTQGYNVNGEGRPGL</sequence>
<proteinExistence type="predicted"/>
<reference evidence="2" key="2">
    <citation type="journal article" date="2013" name="PLoS Genet.">
        <title>Comparative genome structure, secondary metabolite, and effector coding capacity across Cochliobolus pathogens.</title>
        <authorList>
            <person name="Condon B.J."/>
            <person name="Leng Y."/>
            <person name="Wu D."/>
            <person name="Bushley K.E."/>
            <person name="Ohm R.A."/>
            <person name="Otillar R."/>
            <person name="Martin J."/>
            <person name="Schackwitz W."/>
            <person name="Grimwood J."/>
            <person name="MohdZainudin N."/>
            <person name="Xue C."/>
            <person name="Wang R."/>
            <person name="Manning V.A."/>
            <person name="Dhillon B."/>
            <person name="Tu Z.J."/>
            <person name="Steffenson B.J."/>
            <person name="Salamov A."/>
            <person name="Sun H."/>
            <person name="Lowry S."/>
            <person name="LaButti K."/>
            <person name="Han J."/>
            <person name="Copeland A."/>
            <person name="Lindquist E."/>
            <person name="Barry K."/>
            <person name="Schmutz J."/>
            <person name="Baker S.E."/>
            <person name="Ciuffetti L.M."/>
            <person name="Grigoriev I.V."/>
            <person name="Zhong S."/>
            <person name="Turgeon B.G."/>
        </authorList>
    </citation>
    <scope>NUCLEOTIDE SEQUENCE [LARGE SCALE GENOMIC DNA]</scope>
    <source>
        <strain evidence="2">C5 / ATCC 48332 / race O</strain>
    </source>
</reference>
<dbReference type="Proteomes" id="UP000016936">
    <property type="component" value="Unassembled WGS sequence"/>
</dbReference>
<name>M2SSS1_COCH5</name>
<reference evidence="1 2" key="1">
    <citation type="journal article" date="2012" name="PLoS Pathog.">
        <title>Diverse lifestyles and strategies of plant pathogenesis encoded in the genomes of eighteen Dothideomycetes fungi.</title>
        <authorList>
            <person name="Ohm R.A."/>
            <person name="Feau N."/>
            <person name="Henrissat B."/>
            <person name="Schoch C.L."/>
            <person name="Horwitz B.A."/>
            <person name="Barry K.W."/>
            <person name="Condon B.J."/>
            <person name="Copeland A.C."/>
            <person name="Dhillon B."/>
            <person name="Glaser F."/>
            <person name="Hesse C.N."/>
            <person name="Kosti I."/>
            <person name="LaButti K."/>
            <person name="Lindquist E.A."/>
            <person name="Lucas S."/>
            <person name="Salamov A.A."/>
            <person name="Bradshaw R.E."/>
            <person name="Ciuffetti L."/>
            <person name="Hamelin R.C."/>
            <person name="Kema G.H.J."/>
            <person name="Lawrence C."/>
            <person name="Scott J.A."/>
            <person name="Spatafora J.W."/>
            <person name="Turgeon B.G."/>
            <person name="de Wit P.J.G.M."/>
            <person name="Zhong S."/>
            <person name="Goodwin S.B."/>
            <person name="Grigoriev I.V."/>
        </authorList>
    </citation>
    <scope>NUCLEOTIDE SEQUENCE [LARGE SCALE GENOMIC DNA]</scope>
    <source>
        <strain evidence="2">C5 / ATCC 48332 / race O</strain>
    </source>
</reference>
<protein>
    <submittedName>
        <fullName evidence="1">Uncharacterized protein</fullName>
    </submittedName>
</protein>